<keyword evidence="3" id="KW-1185">Reference proteome</keyword>
<accession>A0ABR2YHP8</accession>
<reference evidence="2 3" key="1">
    <citation type="journal article" date="2024" name="Nat. Commun.">
        <title>Phylogenomics reveals the evolutionary origins of lichenization in chlorophyte algae.</title>
        <authorList>
            <person name="Puginier C."/>
            <person name="Libourel C."/>
            <person name="Otte J."/>
            <person name="Skaloud P."/>
            <person name="Haon M."/>
            <person name="Grisel S."/>
            <person name="Petersen M."/>
            <person name="Berrin J.G."/>
            <person name="Delaux P.M."/>
            <person name="Dal Grande F."/>
            <person name="Keller J."/>
        </authorList>
    </citation>
    <scope>NUCLEOTIDE SEQUENCE [LARGE SCALE GENOMIC DNA]</scope>
    <source>
        <strain evidence="2 3">SAG 216-7</strain>
    </source>
</reference>
<organism evidence="2 3">
    <name type="scientific">Coccomyxa subellipsoidea</name>
    <dbReference type="NCBI Taxonomy" id="248742"/>
    <lineage>
        <taxon>Eukaryota</taxon>
        <taxon>Viridiplantae</taxon>
        <taxon>Chlorophyta</taxon>
        <taxon>core chlorophytes</taxon>
        <taxon>Trebouxiophyceae</taxon>
        <taxon>Trebouxiophyceae incertae sedis</taxon>
        <taxon>Coccomyxaceae</taxon>
        <taxon>Coccomyxa</taxon>
    </lineage>
</organism>
<evidence type="ECO:0000313" key="2">
    <source>
        <dbReference type="EMBL" id="KAK9905001.1"/>
    </source>
</evidence>
<proteinExistence type="predicted"/>
<comment type="caution">
    <text evidence="2">The sequence shown here is derived from an EMBL/GenBank/DDBJ whole genome shotgun (WGS) entry which is preliminary data.</text>
</comment>
<dbReference type="Proteomes" id="UP001491310">
    <property type="component" value="Unassembled WGS sequence"/>
</dbReference>
<dbReference type="EMBL" id="JALJOT010000012">
    <property type="protein sequence ID" value="KAK9905001.1"/>
    <property type="molecule type" value="Genomic_DNA"/>
</dbReference>
<evidence type="ECO:0000313" key="3">
    <source>
        <dbReference type="Proteomes" id="UP001491310"/>
    </source>
</evidence>
<keyword evidence="1" id="KW-0812">Transmembrane</keyword>
<keyword evidence="1" id="KW-0472">Membrane</keyword>
<gene>
    <name evidence="2" type="ORF">WJX75_007461</name>
</gene>
<evidence type="ECO:0000256" key="1">
    <source>
        <dbReference type="SAM" id="Phobius"/>
    </source>
</evidence>
<name>A0ABR2YHP8_9CHLO</name>
<protein>
    <submittedName>
        <fullName evidence="2">Uncharacterized protein</fullName>
    </submittedName>
</protein>
<keyword evidence="1" id="KW-1133">Transmembrane helix</keyword>
<feature type="transmembrane region" description="Helical" evidence="1">
    <location>
        <begin position="6"/>
        <end position="28"/>
    </location>
</feature>
<sequence length="101" mass="12094">MVYHRRLWWYIVPSVIASSAAAGAICYWEEKKYGKYKPHTMSPCWKLATFRKWWEWPREAASDDPVILNPMRHNIPGYIKNLHVVEEIEEETQEEAEHLLH</sequence>